<sequence length="183" mass="20479">MSKQTLVTKIALPYAEALLELIQASKILEKANKDIIMINNIILKSNQLRVFFSNPLVQKSSKKDVIKQLFSGQISDIILSFLLVLVDRRRISLLNPILIKYLELVALLESTTIAKITSAVPLTEEQKNNLISKLEIITTSKKIELETRTDSDLIAGFKIQIGSKIIDTSLKGQLKEMAGFLEV</sequence>
<keyword evidence="7" id="KW-0066">ATP synthesis</keyword>
<evidence type="ECO:0000256" key="7">
    <source>
        <dbReference type="ARBA" id="ARBA00023310"/>
    </source>
</evidence>
<dbReference type="PROSITE" id="PS00389">
    <property type="entry name" value="ATPASE_DELTA"/>
    <property type="match status" value="1"/>
</dbReference>
<dbReference type="InterPro" id="IPR020781">
    <property type="entry name" value="ATPase_OSCP/d_CS"/>
</dbReference>
<dbReference type="EMBL" id="KX284725">
    <property type="protein sequence ID" value="AOM67481.1"/>
    <property type="molecule type" value="Genomic_DNA"/>
</dbReference>
<dbReference type="NCBIfam" id="TIGR01145">
    <property type="entry name" value="ATP_synt_delta"/>
    <property type="match status" value="1"/>
</dbReference>
<keyword evidence="5" id="KW-0406">Ion transport</keyword>
<dbReference type="InterPro" id="IPR026015">
    <property type="entry name" value="ATP_synth_OSCP/delta_N_sf"/>
</dbReference>
<keyword evidence="8" id="KW-0934">Plastid</keyword>
<dbReference type="GO" id="GO:0046933">
    <property type="term" value="F:proton-transporting ATP synthase activity, rotational mechanism"/>
    <property type="evidence" value="ECO:0007669"/>
    <property type="project" value="InterPro"/>
</dbReference>
<dbReference type="RefSeq" id="YP_009297747.1">
    <property type="nucleotide sequence ID" value="NC_031178.1"/>
</dbReference>
<dbReference type="PANTHER" id="PTHR11910">
    <property type="entry name" value="ATP SYNTHASE DELTA CHAIN"/>
    <property type="match status" value="1"/>
</dbReference>
<dbReference type="HAMAP" id="MF_01416">
    <property type="entry name" value="ATP_synth_delta_bact"/>
    <property type="match status" value="1"/>
</dbReference>
<dbReference type="GO" id="GO:0016020">
    <property type="term" value="C:membrane"/>
    <property type="evidence" value="ECO:0007669"/>
    <property type="project" value="UniProtKB-SubCell"/>
</dbReference>
<keyword evidence="6" id="KW-0472">Membrane</keyword>
<dbReference type="Pfam" id="PF00213">
    <property type="entry name" value="OSCP"/>
    <property type="match status" value="1"/>
</dbReference>
<reference evidence="8" key="1">
    <citation type="journal article" date="2018" name="PLoS ONE">
        <title>Plastid genome analysis of three Nemaliophycidae red algal species suggests environmental adaptation for iron limited habitats.</title>
        <authorList>
            <person name="Cho C.H."/>
            <person name="Choi J.W."/>
            <person name="Lam D.W."/>
            <person name="Kim K.M."/>
            <person name="Yoon H.S."/>
        </authorList>
    </citation>
    <scope>NUCLEOTIDE SEQUENCE</scope>
</reference>
<dbReference type="Gene3D" id="1.10.520.20">
    <property type="entry name" value="N-terminal domain of the delta subunit of the F1F0-ATP synthase"/>
    <property type="match status" value="1"/>
</dbReference>
<evidence type="ECO:0000313" key="8">
    <source>
        <dbReference type="EMBL" id="AOM67481.1"/>
    </source>
</evidence>
<keyword evidence="4" id="KW-0375">Hydrogen ion transport</keyword>
<keyword evidence="3" id="KW-0813">Transport</keyword>
<evidence type="ECO:0000256" key="5">
    <source>
        <dbReference type="ARBA" id="ARBA00023065"/>
    </source>
</evidence>
<gene>
    <name evidence="8" type="primary">atpD</name>
    <name evidence="8" type="ORF">Kuma_047</name>
</gene>
<proteinExistence type="inferred from homology"/>
<accession>A0A1C9CGH2</accession>
<evidence type="ECO:0000256" key="4">
    <source>
        <dbReference type="ARBA" id="ARBA00022781"/>
    </source>
</evidence>
<dbReference type="PRINTS" id="PR00125">
    <property type="entry name" value="ATPASEDELTA"/>
</dbReference>
<organism evidence="8">
    <name type="scientific">Kumanoa americana</name>
    <dbReference type="NCBI Taxonomy" id="1196377"/>
    <lineage>
        <taxon>Eukaryota</taxon>
        <taxon>Rhodophyta</taxon>
        <taxon>Florideophyceae</taxon>
        <taxon>Nemaliophycidae</taxon>
        <taxon>Batrachospermales</taxon>
        <taxon>Batrachospermaceae</taxon>
        <taxon>Kumanoa</taxon>
    </lineage>
</organism>
<protein>
    <submittedName>
        <fullName evidence="8">ATP synthase CF1 delta subunit</fullName>
    </submittedName>
</protein>
<evidence type="ECO:0000256" key="2">
    <source>
        <dbReference type="ARBA" id="ARBA00007046"/>
    </source>
</evidence>
<dbReference type="SUPFAM" id="SSF47928">
    <property type="entry name" value="N-terminal domain of the delta subunit of the F1F0-ATP synthase"/>
    <property type="match status" value="1"/>
</dbReference>
<geneLocation type="plastid" evidence="8"/>
<comment type="similarity">
    <text evidence="2">Belongs to the ATPase delta chain family.</text>
</comment>
<dbReference type="InterPro" id="IPR000711">
    <property type="entry name" value="ATPase_OSCP/dsu"/>
</dbReference>
<dbReference type="AlphaFoldDB" id="A0A1C9CGH2"/>
<comment type="subcellular location">
    <subcellularLocation>
        <location evidence="1">Membrane</location>
    </subcellularLocation>
</comment>
<evidence type="ECO:0000256" key="6">
    <source>
        <dbReference type="ARBA" id="ARBA00023136"/>
    </source>
</evidence>
<evidence type="ECO:0000256" key="3">
    <source>
        <dbReference type="ARBA" id="ARBA00022448"/>
    </source>
</evidence>
<name>A0A1C9CGH2_9FLOR</name>
<dbReference type="GeneID" id="29056762"/>
<evidence type="ECO:0000256" key="1">
    <source>
        <dbReference type="ARBA" id="ARBA00004370"/>
    </source>
</evidence>